<dbReference type="EC" id="2.5.1.9" evidence="4"/>
<dbReference type="InterPro" id="IPR023366">
    <property type="entry name" value="ATP_synth_asu-like_sf"/>
</dbReference>
<accession>A0A839QQ02</accession>
<name>A0A839QQ02_9MICO</name>
<organism evidence="12 13">
    <name type="scientific">Helcobacillus massiliensis</name>
    <dbReference type="NCBI Taxonomy" id="521392"/>
    <lineage>
        <taxon>Bacteria</taxon>
        <taxon>Bacillati</taxon>
        <taxon>Actinomycetota</taxon>
        <taxon>Actinomycetes</taxon>
        <taxon>Micrococcales</taxon>
        <taxon>Dermabacteraceae</taxon>
        <taxon>Helcobacillus</taxon>
    </lineage>
</organism>
<dbReference type="AlphaFoldDB" id="A0A839QQ02"/>
<comment type="function">
    <text evidence="2">Catalyzes the dismutation of two molecules of 6,7-dimethyl-8-ribityllumazine, resulting in the formation of riboflavin and 5-amino-6-(D-ribitylamino)uracil.</text>
</comment>
<keyword evidence="13" id="KW-1185">Reference proteome</keyword>
<keyword evidence="8" id="KW-0677">Repeat</keyword>
<feature type="repeat" description="Lumazine-binding" evidence="9">
    <location>
        <begin position="1"/>
        <end position="120"/>
    </location>
</feature>
<dbReference type="GO" id="GO:0009231">
    <property type="term" value="P:riboflavin biosynthetic process"/>
    <property type="evidence" value="ECO:0007669"/>
    <property type="project" value="UniProtKB-KW"/>
</dbReference>
<feature type="domain" description="Lumazine-binding" evidence="11">
    <location>
        <begin position="1"/>
        <end position="120"/>
    </location>
</feature>
<evidence type="ECO:0000256" key="10">
    <source>
        <dbReference type="SAM" id="MobiDB-lite"/>
    </source>
</evidence>
<dbReference type="PROSITE" id="PS51177">
    <property type="entry name" value="LUMAZINE_BIND"/>
    <property type="match status" value="2"/>
</dbReference>
<feature type="domain" description="Lumazine-binding" evidence="11">
    <location>
        <begin position="121"/>
        <end position="222"/>
    </location>
</feature>
<dbReference type="EMBL" id="JACHWP010000001">
    <property type="protein sequence ID" value="MBB3022072.1"/>
    <property type="molecule type" value="Genomic_DNA"/>
</dbReference>
<comment type="pathway">
    <text evidence="3">Cofactor biosynthesis; riboflavin biosynthesis; riboflavin from 2-hydroxy-3-oxobutyl phosphate and 5-amino-6-(D-ribitylamino)uracil: step 2/2.</text>
</comment>
<evidence type="ECO:0000256" key="7">
    <source>
        <dbReference type="ARBA" id="ARBA00022679"/>
    </source>
</evidence>
<sequence>MFTGIVEAKGRIVEIRDFGGSLTRLTVSAPADLIADLQHGASIAVSGVCLTALAEPAPEHAPGESAATTDAADPGAAATALFTADVMGETLALTTLGGARVGDEVNLERCTRAGDRLDGHIVQGHVDAVGTVVDRRDEGQWRRLRVQIPSALAGQIAQKGSIALDGVSLTITEVSVPGAAEPFAEVALIPETLRATTLGRASVGTRVNVETDAIAKYTQRLLAVAAARPAPASACDRSTAAPADAPKEARA</sequence>
<proteinExistence type="predicted"/>
<evidence type="ECO:0000256" key="5">
    <source>
        <dbReference type="ARBA" id="ARBA00013950"/>
    </source>
</evidence>
<dbReference type="InterPro" id="IPR026017">
    <property type="entry name" value="Lumazine-bd_dom"/>
</dbReference>
<evidence type="ECO:0000256" key="9">
    <source>
        <dbReference type="PROSITE-ProRule" id="PRU00524"/>
    </source>
</evidence>
<evidence type="ECO:0000256" key="8">
    <source>
        <dbReference type="ARBA" id="ARBA00022737"/>
    </source>
</evidence>
<dbReference type="GO" id="GO:0004746">
    <property type="term" value="F:riboflavin synthase activity"/>
    <property type="evidence" value="ECO:0007669"/>
    <property type="project" value="UniProtKB-EC"/>
</dbReference>
<dbReference type="NCBIfam" id="NF006767">
    <property type="entry name" value="PRK09289.1"/>
    <property type="match status" value="1"/>
</dbReference>
<evidence type="ECO:0000313" key="13">
    <source>
        <dbReference type="Proteomes" id="UP000568050"/>
    </source>
</evidence>
<dbReference type="InterPro" id="IPR017938">
    <property type="entry name" value="Riboflavin_synthase-like_b-brl"/>
</dbReference>
<feature type="repeat" description="Lumazine-binding" evidence="9">
    <location>
        <begin position="121"/>
        <end position="222"/>
    </location>
</feature>
<dbReference type="Proteomes" id="UP000568050">
    <property type="component" value="Unassembled WGS sequence"/>
</dbReference>
<reference evidence="12 13" key="1">
    <citation type="submission" date="2020-08" db="EMBL/GenBank/DDBJ databases">
        <title>Sequencing the genomes of 1000 actinobacteria strains.</title>
        <authorList>
            <person name="Klenk H.-P."/>
        </authorList>
    </citation>
    <scope>NUCLEOTIDE SEQUENCE [LARGE SCALE GENOMIC DNA]</scope>
    <source>
        <strain evidence="12 13">DSM 23040</strain>
    </source>
</reference>
<dbReference type="PANTHER" id="PTHR21098:SF12">
    <property type="entry name" value="RIBOFLAVIN SYNTHASE"/>
    <property type="match status" value="1"/>
</dbReference>
<comment type="caution">
    <text evidence="12">The sequence shown here is derived from an EMBL/GenBank/DDBJ whole genome shotgun (WGS) entry which is preliminary data.</text>
</comment>
<evidence type="ECO:0000256" key="3">
    <source>
        <dbReference type="ARBA" id="ARBA00004887"/>
    </source>
</evidence>
<gene>
    <name evidence="12" type="ORF">FHX50_000320</name>
</gene>
<protein>
    <recommendedName>
        <fullName evidence="5">Riboflavin synthase</fullName>
        <ecNumber evidence="4">2.5.1.9</ecNumber>
    </recommendedName>
</protein>
<dbReference type="RefSeq" id="WP_183373834.1">
    <property type="nucleotide sequence ID" value="NZ_CBCSFZ010000010.1"/>
</dbReference>
<dbReference type="FunFam" id="2.40.30.20:FF:000004">
    <property type="entry name" value="Riboflavin synthase, alpha subunit"/>
    <property type="match status" value="1"/>
</dbReference>
<evidence type="ECO:0000256" key="1">
    <source>
        <dbReference type="ARBA" id="ARBA00000968"/>
    </source>
</evidence>
<dbReference type="Pfam" id="PF00677">
    <property type="entry name" value="Lum_binding"/>
    <property type="match status" value="2"/>
</dbReference>
<evidence type="ECO:0000259" key="11">
    <source>
        <dbReference type="PROSITE" id="PS51177"/>
    </source>
</evidence>
<dbReference type="CDD" id="cd00402">
    <property type="entry name" value="Riboflavin_synthase_like"/>
    <property type="match status" value="1"/>
</dbReference>
<dbReference type="InterPro" id="IPR001783">
    <property type="entry name" value="Lumazine-bd"/>
</dbReference>
<evidence type="ECO:0000313" key="12">
    <source>
        <dbReference type="EMBL" id="MBB3022072.1"/>
    </source>
</evidence>
<evidence type="ECO:0000256" key="6">
    <source>
        <dbReference type="ARBA" id="ARBA00022619"/>
    </source>
</evidence>
<evidence type="ECO:0000256" key="4">
    <source>
        <dbReference type="ARBA" id="ARBA00012827"/>
    </source>
</evidence>
<dbReference type="PANTHER" id="PTHR21098">
    <property type="entry name" value="RIBOFLAVIN SYNTHASE ALPHA CHAIN"/>
    <property type="match status" value="1"/>
</dbReference>
<comment type="catalytic activity">
    <reaction evidence="1">
        <text>2 6,7-dimethyl-8-(1-D-ribityl)lumazine + H(+) = 5-amino-6-(D-ribitylamino)uracil + riboflavin</text>
        <dbReference type="Rhea" id="RHEA:20772"/>
        <dbReference type="ChEBI" id="CHEBI:15378"/>
        <dbReference type="ChEBI" id="CHEBI:15934"/>
        <dbReference type="ChEBI" id="CHEBI:57986"/>
        <dbReference type="ChEBI" id="CHEBI:58201"/>
        <dbReference type="EC" id="2.5.1.9"/>
    </reaction>
</comment>
<dbReference type="SUPFAM" id="SSF63380">
    <property type="entry name" value="Riboflavin synthase domain-like"/>
    <property type="match status" value="2"/>
</dbReference>
<keyword evidence="6" id="KW-0686">Riboflavin biosynthesis</keyword>
<evidence type="ECO:0000256" key="2">
    <source>
        <dbReference type="ARBA" id="ARBA00002803"/>
    </source>
</evidence>
<feature type="region of interest" description="Disordered" evidence="10">
    <location>
        <begin position="231"/>
        <end position="251"/>
    </location>
</feature>
<keyword evidence="7" id="KW-0808">Transferase</keyword>
<dbReference type="PIRSF" id="PIRSF000498">
    <property type="entry name" value="Riboflavin_syn_A"/>
    <property type="match status" value="1"/>
</dbReference>
<feature type="compositionally biased region" description="Low complexity" evidence="10">
    <location>
        <begin position="231"/>
        <end position="244"/>
    </location>
</feature>
<dbReference type="Gene3D" id="2.40.30.20">
    <property type="match status" value="2"/>
</dbReference>